<sequence length="238" mass="25960">MSQEAVIEVSEFSSIEQEIHSMVKDLSSNSSWLLSAIYASPSKISSIIQKLSVSLLLTLKSISSLYVVPELANPQASLEEEEANERLVGTLYKALSSKDFDEVQRLLAPDLEWWFHGPPNHQHLMHLLTGSAPSSSSSFVFVPQTIVAFGSTVLVEGFEKERSASWVHAWTVTDGIITQVREYFNTSVTVTRFGAGASQPISSPGVTTLRSASANECQSVWESKLCDINSVPGLVLAL</sequence>
<dbReference type="InterPro" id="IPR009798">
    <property type="entry name" value="Wun1-like"/>
</dbReference>
<dbReference type="EMBL" id="PKMF04000083">
    <property type="protein sequence ID" value="KAK7851738.1"/>
    <property type="molecule type" value="Genomic_DNA"/>
</dbReference>
<dbReference type="Proteomes" id="UP000237347">
    <property type="component" value="Unassembled WGS sequence"/>
</dbReference>
<reference evidence="1 2" key="1">
    <citation type="journal article" date="2018" name="Sci. Data">
        <title>The draft genome sequence of cork oak.</title>
        <authorList>
            <person name="Ramos A.M."/>
            <person name="Usie A."/>
            <person name="Barbosa P."/>
            <person name="Barros P.M."/>
            <person name="Capote T."/>
            <person name="Chaves I."/>
            <person name="Simoes F."/>
            <person name="Abreu I."/>
            <person name="Carrasquinho I."/>
            <person name="Faro C."/>
            <person name="Guimaraes J.B."/>
            <person name="Mendonca D."/>
            <person name="Nobrega F."/>
            <person name="Rodrigues L."/>
            <person name="Saibo N.J.M."/>
            <person name="Varela M.C."/>
            <person name="Egas C."/>
            <person name="Matos J."/>
            <person name="Miguel C.M."/>
            <person name="Oliveira M.M."/>
            <person name="Ricardo C.P."/>
            <person name="Goncalves S."/>
        </authorList>
    </citation>
    <scope>NUCLEOTIDE SEQUENCE [LARGE SCALE GENOMIC DNA]</scope>
    <source>
        <strain evidence="2">cv. HL8</strain>
    </source>
</reference>
<gene>
    <name evidence="1" type="primary">WUN1_0</name>
    <name evidence="1" type="ORF">CFP56_041064</name>
</gene>
<accession>A0AAW0LL25</accession>
<dbReference type="SUPFAM" id="SSF54427">
    <property type="entry name" value="NTF2-like"/>
    <property type="match status" value="1"/>
</dbReference>
<keyword evidence="2" id="KW-1185">Reference proteome</keyword>
<organism evidence="1 2">
    <name type="scientific">Quercus suber</name>
    <name type="common">Cork oak</name>
    <dbReference type="NCBI Taxonomy" id="58331"/>
    <lineage>
        <taxon>Eukaryota</taxon>
        <taxon>Viridiplantae</taxon>
        <taxon>Streptophyta</taxon>
        <taxon>Embryophyta</taxon>
        <taxon>Tracheophyta</taxon>
        <taxon>Spermatophyta</taxon>
        <taxon>Magnoliopsida</taxon>
        <taxon>eudicotyledons</taxon>
        <taxon>Gunneridae</taxon>
        <taxon>Pentapetalae</taxon>
        <taxon>rosids</taxon>
        <taxon>fabids</taxon>
        <taxon>Fagales</taxon>
        <taxon>Fagaceae</taxon>
        <taxon>Quercus</taxon>
    </lineage>
</organism>
<dbReference type="Gene3D" id="3.10.450.50">
    <property type="match status" value="1"/>
</dbReference>
<dbReference type="PANTHER" id="PTHR33703">
    <property type="entry name" value="OS07G0691300 PROTEIN"/>
    <property type="match status" value="1"/>
</dbReference>
<evidence type="ECO:0000313" key="1">
    <source>
        <dbReference type="EMBL" id="KAK7851738.1"/>
    </source>
</evidence>
<evidence type="ECO:0000313" key="2">
    <source>
        <dbReference type="Proteomes" id="UP000237347"/>
    </source>
</evidence>
<comment type="caution">
    <text evidence="1">The sequence shown here is derived from an EMBL/GenBank/DDBJ whole genome shotgun (WGS) entry which is preliminary data.</text>
</comment>
<name>A0AAW0LL25_QUESU</name>
<dbReference type="Pfam" id="PF07107">
    <property type="entry name" value="WI12"/>
    <property type="match status" value="1"/>
</dbReference>
<dbReference type="AlphaFoldDB" id="A0AAW0LL25"/>
<proteinExistence type="predicted"/>
<dbReference type="PANTHER" id="PTHR33703:SF1">
    <property type="entry name" value="WOUND-INDUCED PROTEIN 1"/>
    <property type="match status" value="1"/>
</dbReference>
<dbReference type="InterPro" id="IPR032710">
    <property type="entry name" value="NTF2-like_dom_sf"/>
</dbReference>
<protein>
    <submittedName>
        <fullName evidence="1">Wound-induced protein 1</fullName>
    </submittedName>
</protein>